<evidence type="ECO:0000313" key="6">
    <source>
        <dbReference type="EMBL" id="CRF41567.1"/>
    </source>
</evidence>
<evidence type="ECO:0000256" key="4">
    <source>
        <dbReference type="SAM" id="Phobius"/>
    </source>
</evidence>
<reference evidence="10 11" key="3">
    <citation type="submission" date="2014-12" db="EMBL/GenBank/DDBJ databases">
        <authorList>
            <person name="Jaenicke S."/>
        </authorList>
    </citation>
    <scope>NUCLEOTIDE SEQUENCE [LARGE SCALE GENOMIC DNA]</scope>
</reference>
<keyword evidence="4" id="KW-0812">Transmembrane</keyword>
<keyword evidence="4" id="KW-1133">Transmembrane helix</keyword>
<keyword evidence="4" id="KW-0472">Membrane</keyword>
<evidence type="ECO:0000313" key="9">
    <source>
        <dbReference type="Proteomes" id="UP000038622"/>
    </source>
</evidence>
<dbReference type="Gene3D" id="6.10.340.10">
    <property type="match status" value="1"/>
</dbReference>
<dbReference type="Proteomes" id="UP000045175">
    <property type="component" value="Unassembled WGS sequence"/>
</dbReference>
<dbReference type="SMART" id="SM00283">
    <property type="entry name" value="MA"/>
    <property type="match status" value="1"/>
</dbReference>
<evidence type="ECO:0000256" key="1">
    <source>
        <dbReference type="ARBA" id="ARBA00023224"/>
    </source>
</evidence>
<feature type="domain" description="Methyl-accepting transducer" evidence="5">
    <location>
        <begin position="468"/>
        <end position="641"/>
    </location>
</feature>
<dbReference type="Pfam" id="PF00015">
    <property type="entry name" value="MCPsignal"/>
    <property type="match status" value="1"/>
</dbReference>
<reference evidence="9" key="2">
    <citation type="submission" date="2014-12" db="EMBL/GenBank/DDBJ databases">
        <authorList>
            <person name="Smet A."/>
        </authorList>
    </citation>
    <scope>NUCLEOTIDE SEQUENCE [LARGE SCALE GENOMIC DNA]</scope>
</reference>
<proteinExistence type="predicted"/>
<dbReference type="GO" id="GO:0007165">
    <property type="term" value="P:signal transduction"/>
    <property type="evidence" value="ECO:0007669"/>
    <property type="project" value="UniProtKB-KW"/>
</dbReference>
<dbReference type="EMBL" id="CDMN01000067">
    <property type="protein sequence ID" value="CRF44952.1"/>
    <property type="molecule type" value="Genomic_DNA"/>
</dbReference>
<dbReference type="EMBL" id="CDMH01000059">
    <property type="protein sequence ID" value="CRF43246.1"/>
    <property type="molecule type" value="Genomic_DNA"/>
</dbReference>
<evidence type="ECO:0000313" key="11">
    <source>
        <dbReference type="Proteomes" id="UP000045175"/>
    </source>
</evidence>
<keyword evidence="3" id="KW-0175">Coiled coil</keyword>
<dbReference type="Proteomes" id="UP000038622">
    <property type="component" value="Unassembled WGS sequence"/>
</dbReference>
<evidence type="ECO:0000259" key="5">
    <source>
        <dbReference type="PROSITE" id="PS50111"/>
    </source>
</evidence>
<dbReference type="EMBL" id="CDML01000044">
    <property type="protein sequence ID" value="CRF41567.1"/>
    <property type="molecule type" value="Genomic_DNA"/>
</dbReference>
<dbReference type="STRING" id="1578720.HAL011_13680"/>
<dbReference type="SUPFAM" id="SSF58104">
    <property type="entry name" value="Methyl-accepting chemotaxis protein (MCP) signaling domain"/>
    <property type="match status" value="1"/>
</dbReference>
<evidence type="ECO:0000313" key="7">
    <source>
        <dbReference type="EMBL" id="CRF43246.1"/>
    </source>
</evidence>
<evidence type="ECO:0000256" key="2">
    <source>
        <dbReference type="PROSITE-ProRule" id="PRU00284"/>
    </source>
</evidence>
<dbReference type="PANTHER" id="PTHR32089">
    <property type="entry name" value="METHYL-ACCEPTING CHEMOTAXIS PROTEIN MCPB"/>
    <property type="match status" value="1"/>
</dbReference>
<reference evidence="6" key="1">
    <citation type="submission" date="2014-12" db="EMBL/GenBank/DDBJ databases">
        <title>Whole genome sequences of four Staphylococcus schleiferi canine isolates.</title>
        <authorList>
            <person name="Misic A.M."/>
            <person name="Cain C."/>
            <person name="Morris D.O."/>
            <person name="Rankin S."/>
            <person name="Beiting D."/>
        </authorList>
    </citation>
    <scope>NUCLEOTIDE SEQUENCE</scope>
    <source>
        <strain evidence="6">ASB11</strain>
        <strain evidence="7">ASB13</strain>
        <strain evidence="8">ASB9</strain>
    </source>
</reference>
<accession>A0A0K2X559</accession>
<dbReference type="PANTHER" id="PTHR32089:SF112">
    <property type="entry name" value="LYSOZYME-LIKE PROTEIN-RELATED"/>
    <property type="match status" value="1"/>
</dbReference>
<evidence type="ECO:0000313" key="8">
    <source>
        <dbReference type="EMBL" id="CRF44952.1"/>
    </source>
</evidence>
<keyword evidence="9" id="KW-1185">Reference proteome</keyword>
<dbReference type="OrthoDB" id="5348717at2"/>
<name>A0A0K2X559_9HELI</name>
<dbReference type="AlphaFoldDB" id="A0A0K2X559"/>
<dbReference type="Proteomes" id="UP000041394">
    <property type="component" value="Unassembled WGS sequence"/>
</dbReference>
<evidence type="ECO:0000313" key="10">
    <source>
        <dbReference type="Proteomes" id="UP000041394"/>
    </source>
</evidence>
<dbReference type="PROSITE" id="PS50111">
    <property type="entry name" value="CHEMOTAXIS_TRANSDUC_2"/>
    <property type="match status" value="1"/>
</dbReference>
<dbReference type="InterPro" id="IPR004089">
    <property type="entry name" value="MCPsignal_dom"/>
</dbReference>
<feature type="transmembrane region" description="Helical" evidence="4">
    <location>
        <begin position="315"/>
        <end position="336"/>
    </location>
</feature>
<sequence>MGFFRKLKLGAKTALAISTILVLSFLVLSAYYINEMSSVLVKNANDTVGVRAISQATKISLELQNVKETLRNYADYFSGDGYDFLKNSDGKGIIDNIRKLCAHNQFVRGAFLVLLKNNQPSSSYEVAQQSDQSLIVRNGVIDVFNPTIVSQVIRTQSMGRSSSNFATLPGGTRYFGFTLAAPIFDDLHHLRAVVGLFVSFDYIQEHYFPRDNGENGFLLGSGDRIFAINRDHSLQGQPFRKIMQAKEAQSIVDFRRNARPGDKLITSFYSDVLKEDIILSLYAFKPYGELMNHNWVVGSAIEKKQVYSRVHHVQFMIAVIGLIALLIAIVVMNLYIKKQIVARVHKVVATLNSFFRLLNHEENVQLEIYHSSQRDEIGWMLNSINANITKIQQVFHDDNAAVVETTQLALDVQQGIIVAKEAQNKANTPKLLELIKVTHSMVDTLEKKVGADLNKILSVVHAYQNLDFTPQIKGASGEIEVSINQLGSEIIDMLNTSLAFANQLNTKASDLKESMEKLSSSSTKQSTEIKQATQNIEGITQNITDVSAKSDEMITQSQDIKSIVEIIRDIADQTNLLALNAAIEAARAGEHGRGFAVVADEVRKLAERTQKSLSEIESNINVLLQSIADNSTAIKAQASAVLDINKAMGEFDASLAHNLEIAKNCLNISQEIEHIASDILEDTSKKKF</sequence>
<feature type="coiled-coil region" evidence="3">
    <location>
        <begin position="501"/>
        <end position="549"/>
    </location>
</feature>
<gene>
    <name evidence="6" type="ORF">HAL011_13680</name>
    <name evidence="7" type="ORF">HAL013_14720</name>
    <name evidence="8" type="ORF">HAL09_15780</name>
</gene>
<evidence type="ECO:0000256" key="3">
    <source>
        <dbReference type="SAM" id="Coils"/>
    </source>
</evidence>
<dbReference type="Gene3D" id="1.10.287.950">
    <property type="entry name" value="Methyl-accepting chemotaxis protein"/>
    <property type="match status" value="1"/>
</dbReference>
<dbReference type="GO" id="GO:0016020">
    <property type="term" value="C:membrane"/>
    <property type="evidence" value="ECO:0007669"/>
    <property type="project" value="InterPro"/>
</dbReference>
<protein>
    <submittedName>
        <fullName evidence="6">Methyl-accepting chemotaxis protein (TlpA)</fullName>
    </submittedName>
</protein>
<organism evidence="6 9">
    <name type="scientific">Helicobacter ailurogastricus</name>
    <dbReference type="NCBI Taxonomy" id="1578720"/>
    <lineage>
        <taxon>Bacteria</taxon>
        <taxon>Pseudomonadati</taxon>
        <taxon>Campylobacterota</taxon>
        <taxon>Epsilonproteobacteria</taxon>
        <taxon>Campylobacterales</taxon>
        <taxon>Helicobacteraceae</taxon>
        <taxon>Helicobacter</taxon>
    </lineage>
</organism>
<keyword evidence="1 2" id="KW-0807">Transducer</keyword>